<feature type="region of interest" description="Disordered" evidence="1">
    <location>
        <begin position="62"/>
        <end position="105"/>
    </location>
</feature>
<evidence type="ECO:0000256" key="1">
    <source>
        <dbReference type="SAM" id="MobiDB-lite"/>
    </source>
</evidence>
<comment type="caution">
    <text evidence="2">The sequence shown here is derived from an EMBL/GenBank/DDBJ whole genome shotgun (WGS) entry which is preliminary data.</text>
</comment>
<accession>A0A9P5N8N5</accession>
<dbReference type="EMBL" id="JADNYJ010000256">
    <property type="protein sequence ID" value="KAF8872743.1"/>
    <property type="molecule type" value="Genomic_DNA"/>
</dbReference>
<feature type="compositionally biased region" description="Basic and acidic residues" evidence="1">
    <location>
        <begin position="90"/>
        <end position="105"/>
    </location>
</feature>
<dbReference type="Proteomes" id="UP000724874">
    <property type="component" value="Unassembled WGS sequence"/>
</dbReference>
<name>A0A9P5N8N5_GYMJU</name>
<feature type="compositionally biased region" description="Polar residues" evidence="1">
    <location>
        <begin position="129"/>
        <end position="141"/>
    </location>
</feature>
<reference evidence="2" key="1">
    <citation type="submission" date="2020-11" db="EMBL/GenBank/DDBJ databases">
        <authorList>
            <consortium name="DOE Joint Genome Institute"/>
            <person name="Ahrendt S."/>
            <person name="Riley R."/>
            <person name="Andreopoulos W."/>
            <person name="LaButti K."/>
            <person name="Pangilinan J."/>
            <person name="Ruiz-duenas F.J."/>
            <person name="Barrasa J.M."/>
            <person name="Sanchez-Garcia M."/>
            <person name="Camarero S."/>
            <person name="Miyauchi S."/>
            <person name="Serrano A."/>
            <person name="Linde D."/>
            <person name="Babiker R."/>
            <person name="Drula E."/>
            <person name="Ayuso-Fernandez I."/>
            <person name="Pacheco R."/>
            <person name="Padilla G."/>
            <person name="Ferreira P."/>
            <person name="Barriuso J."/>
            <person name="Kellner H."/>
            <person name="Castanera R."/>
            <person name="Alfaro M."/>
            <person name="Ramirez L."/>
            <person name="Pisabarro A.G."/>
            <person name="Kuo A."/>
            <person name="Tritt A."/>
            <person name="Lipzen A."/>
            <person name="He G."/>
            <person name="Yan M."/>
            <person name="Ng V."/>
            <person name="Cullen D."/>
            <person name="Martin F."/>
            <person name="Rosso M.-N."/>
            <person name="Henrissat B."/>
            <person name="Hibbett D."/>
            <person name="Martinez A.T."/>
            <person name="Grigoriev I.V."/>
        </authorList>
    </citation>
    <scope>NUCLEOTIDE SEQUENCE</scope>
    <source>
        <strain evidence="2">AH 44721</strain>
    </source>
</reference>
<feature type="region of interest" description="Disordered" evidence="1">
    <location>
        <begin position="1"/>
        <end position="29"/>
    </location>
</feature>
<feature type="compositionally biased region" description="Basic residues" evidence="1">
    <location>
        <begin position="1"/>
        <end position="22"/>
    </location>
</feature>
<gene>
    <name evidence="2" type="ORF">CPB84DRAFT_661030</name>
</gene>
<evidence type="ECO:0000313" key="2">
    <source>
        <dbReference type="EMBL" id="KAF8872743.1"/>
    </source>
</evidence>
<feature type="region of interest" description="Disordered" evidence="1">
    <location>
        <begin position="117"/>
        <end position="156"/>
    </location>
</feature>
<protein>
    <submittedName>
        <fullName evidence="2">Uncharacterized protein</fullName>
    </submittedName>
</protein>
<keyword evidence="3" id="KW-1185">Reference proteome</keyword>
<feature type="compositionally biased region" description="Acidic residues" evidence="1">
    <location>
        <begin position="75"/>
        <end position="89"/>
    </location>
</feature>
<organism evidence="2 3">
    <name type="scientific">Gymnopilus junonius</name>
    <name type="common">Spectacular rustgill mushroom</name>
    <name type="synonym">Gymnopilus spectabilis subsp. junonius</name>
    <dbReference type="NCBI Taxonomy" id="109634"/>
    <lineage>
        <taxon>Eukaryota</taxon>
        <taxon>Fungi</taxon>
        <taxon>Dikarya</taxon>
        <taxon>Basidiomycota</taxon>
        <taxon>Agaricomycotina</taxon>
        <taxon>Agaricomycetes</taxon>
        <taxon>Agaricomycetidae</taxon>
        <taxon>Agaricales</taxon>
        <taxon>Agaricineae</taxon>
        <taxon>Hymenogastraceae</taxon>
        <taxon>Gymnopilus</taxon>
    </lineage>
</organism>
<feature type="compositionally biased region" description="Basic and acidic residues" evidence="1">
    <location>
        <begin position="119"/>
        <end position="128"/>
    </location>
</feature>
<dbReference type="AlphaFoldDB" id="A0A9P5N8N5"/>
<dbReference type="OrthoDB" id="3070271at2759"/>
<proteinExistence type="predicted"/>
<sequence length="170" mass="19263">MAHPKKWHIHSAAHARAAKKVHPGSSLPLSMTDDEINIKILGDMASDEIGILSDREETRWNGGIENITTDSSDFSWEELSTDEELDSSDDEGHTGLDDKNMMERDALPTVNTVLMKQHTSREWKKAESNRSLGYTGNSACTQRRKEKMARDKEAEDEKLRKMSVQLLYFA</sequence>
<evidence type="ECO:0000313" key="3">
    <source>
        <dbReference type="Proteomes" id="UP000724874"/>
    </source>
</evidence>